<dbReference type="SUPFAM" id="SSF53448">
    <property type="entry name" value="Nucleotide-diphospho-sugar transferases"/>
    <property type="match status" value="1"/>
</dbReference>
<comment type="caution">
    <text evidence="3">The sequence shown here is derived from an EMBL/GenBank/DDBJ whole genome shotgun (WGS) entry which is preliminary data.</text>
</comment>
<organism evidence="3 4">
    <name type="scientific">Phocaeicola sartorii</name>
    <dbReference type="NCBI Taxonomy" id="671267"/>
    <lineage>
        <taxon>Bacteria</taxon>
        <taxon>Pseudomonadati</taxon>
        <taxon>Bacteroidota</taxon>
        <taxon>Bacteroidia</taxon>
        <taxon>Bacteroidales</taxon>
        <taxon>Bacteroidaceae</taxon>
        <taxon>Phocaeicola</taxon>
    </lineage>
</organism>
<dbReference type="PANTHER" id="PTHR32125">
    <property type="entry name" value="2-C-METHYL-D-ERYTHRITOL 4-PHOSPHATE CYTIDYLYLTRANSFERASE, CHLOROPLASTIC"/>
    <property type="match status" value="1"/>
</dbReference>
<dbReference type="Pfam" id="PF01128">
    <property type="entry name" value="IspD"/>
    <property type="match status" value="1"/>
</dbReference>
<dbReference type="Proteomes" id="UP000310760">
    <property type="component" value="Unassembled WGS sequence"/>
</dbReference>
<evidence type="ECO:0000313" key="4">
    <source>
        <dbReference type="Proteomes" id="UP000310760"/>
    </source>
</evidence>
<keyword evidence="2 3" id="KW-0548">Nucleotidyltransferase</keyword>
<gene>
    <name evidence="3" type="ORF">E5339_07480</name>
</gene>
<sequence>MNIAIILSGGVGTRMGTDIPKQYIMVGGKPIIIYCIKQFMDSGFIDAFIISLDPQWKSLVETSLIQLGVNCPVFYSLPGETRQHTIYQSLKCAVANGFKDDDIVIIHDAVRPLVDKDIIEDCLKGCMDNDAAIATVDVKDTIYVSMESGCITGVPQRSTLHAGQTPEAFKLGKYLSIHNCRSYEEISVVTGGAEFAFRCGMKVFLSKGKEINFKLTTPEDLHRFEQIINQDNE</sequence>
<dbReference type="PANTHER" id="PTHR32125:SF8">
    <property type="entry name" value="RIBITOL-5-PHOSPHATE CYTIDYLYLTRANSFERASE"/>
    <property type="match status" value="1"/>
</dbReference>
<dbReference type="GO" id="GO:0008299">
    <property type="term" value="P:isoprenoid biosynthetic process"/>
    <property type="evidence" value="ECO:0007669"/>
    <property type="project" value="InterPro"/>
</dbReference>
<name>A0A4S2FPQ5_9BACT</name>
<dbReference type="PROSITE" id="PS01295">
    <property type="entry name" value="ISPD"/>
    <property type="match status" value="1"/>
</dbReference>
<dbReference type="CDD" id="cd02516">
    <property type="entry name" value="CDP-ME_synthetase"/>
    <property type="match status" value="1"/>
</dbReference>
<dbReference type="GO" id="GO:0050518">
    <property type="term" value="F:2-C-methyl-D-erythritol 4-phosphate cytidylyltransferase activity"/>
    <property type="evidence" value="ECO:0007669"/>
    <property type="project" value="TreeGrafter"/>
</dbReference>
<protein>
    <submittedName>
        <fullName evidence="3">2-C-methyl-D-erythritol 4-phosphate cytidylyltransferase</fullName>
    </submittedName>
</protein>
<evidence type="ECO:0000256" key="1">
    <source>
        <dbReference type="ARBA" id="ARBA00022679"/>
    </source>
</evidence>
<keyword evidence="1 3" id="KW-0808">Transferase</keyword>
<proteinExistence type="predicted"/>
<dbReference type="RefSeq" id="WP_135951049.1">
    <property type="nucleotide sequence ID" value="NZ_CAXHRC010000002.1"/>
</dbReference>
<evidence type="ECO:0000256" key="2">
    <source>
        <dbReference type="ARBA" id="ARBA00022695"/>
    </source>
</evidence>
<dbReference type="Gene3D" id="3.90.550.10">
    <property type="entry name" value="Spore Coat Polysaccharide Biosynthesis Protein SpsA, Chain A"/>
    <property type="match status" value="1"/>
</dbReference>
<dbReference type="InterPro" id="IPR050088">
    <property type="entry name" value="IspD/TarI_cytidylyltransf_bact"/>
</dbReference>
<accession>A0A4S2FPQ5</accession>
<dbReference type="EMBL" id="SRYJ01000014">
    <property type="protein sequence ID" value="TGY71032.1"/>
    <property type="molecule type" value="Genomic_DNA"/>
</dbReference>
<dbReference type="InterPro" id="IPR018294">
    <property type="entry name" value="ISPD_synthase_CS"/>
</dbReference>
<dbReference type="AlphaFoldDB" id="A0A4S2FPQ5"/>
<evidence type="ECO:0000313" key="3">
    <source>
        <dbReference type="EMBL" id="TGY71032.1"/>
    </source>
</evidence>
<dbReference type="InterPro" id="IPR034683">
    <property type="entry name" value="IspD/TarI"/>
</dbReference>
<reference evidence="3 4" key="1">
    <citation type="submission" date="2019-04" db="EMBL/GenBank/DDBJ databases">
        <title>Microbes associate with the intestines of laboratory mice.</title>
        <authorList>
            <person name="Navarre W."/>
            <person name="Wong E."/>
            <person name="Huang K."/>
            <person name="Tropini C."/>
            <person name="Ng K."/>
            <person name="Yu B."/>
        </authorList>
    </citation>
    <scope>NUCLEOTIDE SEQUENCE [LARGE SCALE GENOMIC DNA]</scope>
    <source>
        <strain evidence="3 4">NM22_B1</strain>
    </source>
</reference>
<dbReference type="InterPro" id="IPR029044">
    <property type="entry name" value="Nucleotide-diphossugar_trans"/>
</dbReference>